<gene>
    <name evidence="1" type="ORF">KCTCHS21_12510</name>
</gene>
<dbReference type="PANTHER" id="PTHR35788">
    <property type="entry name" value="EXPORTED PROTEIN-RELATED"/>
    <property type="match status" value="1"/>
</dbReference>
<dbReference type="Proteomes" id="UP000289856">
    <property type="component" value="Chromosome"/>
</dbReference>
<evidence type="ECO:0000313" key="2">
    <source>
        <dbReference type="Proteomes" id="UP000289856"/>
    </source>
</evidence>
<dbReference type="EMBL" id="AP019400">
    <property type="protein sequence ID" value="BBI31852.1"/>
    <property type="molecule type" value="Genomic_DNA"/>
</dbReference>
<sequence>MARRRNRSYIKFLRARLLLDDLRSLLRGWYFRMTPRKVEVSEQLLQRHVLSEVSVKINWREELKEINYSRIHNMGLGCELVSQVNLRPGEVFSLKRFFRGTTEEQGFQKGPMFMRGRTDYVAGGGTCLISTLLFNAALKANLSILEKHNHSTDLWGEDRFIDLGLDATYVFGRKDLKFKNTHTADILIIAELVREDLMLHCRFISSKPLPYKVSVTTEIVEELRPDDYPDTSASAEARPYRKGWVVMTNRFIKGHDNVERNTYTKRERYKPYLLKTQQ</sequence>
<reference evidence="1 2" key="1">
    <citation type="submission" date="2019-01" db="EMBL/GenBank/DDBJ databases">
        <title>Complete genome sequence of Cohnella hallensis HS21 isolated from Korean fir (Abies koreana) rhizospheric soil.</title>
        <authorList>
            <person name="Jiang L."/>
            <person name="Kang S.W."/>
            <person name="Kim S."/>
            <person name="Jung J."/>
            <person name="Kim C.Y."/>
            <person name="Kim D.H."/>
            <person name="Kim S.W."/>
            <person name="Lee J."/>
        </authorList>
    </citation>
    <scope>NUCLEOTIDE SEQUENCE [LARGE SCALE GENOMIC DNA]</scope>
    <source>
        <strain evidence="1 2">HS21</strain>
    </source>
</reference>
<proteinExistence type="predicted"/>
<dbReference type="Pfam" id="PF04294">
    <property type="entry name" value="VanW"/>
    <property type="match status" value="1"/>
</dbReference>
<dbReference type="InterPro" id="IPR052913">
    <property type="entry name" value="Glycopeptide_resist_protein"/>
</dbReference>
<protein>
    <recommendedName>
        <fullName evidence="3">Vancomycin resistance protein</fullName>
    </recommendedName>
</protein>
<dbReference type="KEGG" id="cohn:KCTCHS21_12510"/>
<organism evidence="1 2">
    <name type="scientific">Cohnella abietis</name>
    <dbReference type="NCBI Taxonomy" id="2507935"/>
    <lineage>
        <taxon>Bacteria</taxon>
        <taxon>Bacillati</taxon>
        <taxon>Bacillota</taxon>
        <taxon>Bacilli</taxon>
        <taxon>Bacillales</taxon>
        <taxon>Paenibacillaceae</taxon>
        <taxon>Cohnella</taxon>
    </lineage>
</organism>
<accession>A0A3T1D159</accession>
<dbReference type="InterPro" id="IPR007391">
    <property type="entry name" value="Vancomycin_resist_VanW"/>
</dbReference>
<evidence type="ECO:0008006" key="3">
    <source>
        <dbReference type="Google" id="ProtNLM"/>
    </source>
</evidence>
<name>A0A3T1D159_9BACL</name>
<dbReference type="OrthoDB" id="9797191at2"/>
<dbReference type="RefSeq" id="WP_130605949.1">
    <property type="nucleotide sequence ID" value="NZ_AP019400.1"/>
</dbReference>
<keyword evidence="2" id="KW-1185">Reference proteome</keyword>
<dbReference type="PANTHER" id="PTHR35788:SF1">
    <property type="entry name" value="EXPORTED PROTEIN"/>
    <property type="match status" value="1"/>
</dbReference>
<evidence type="ECO:0000313" key="1">
    <source>
        <dbReference type="EMBL" id="BBI31852.1"/>
    </source>
</evidence>
<dbReference type="AlphaFoldDB" id="A0A3T1D159"/>